<dbReference type="EMBL" id="CAJVPT010027569">
    <property type="protein sequence ID" value="CAG8684197.1"/>
    <property type="molecule type" value="Genomic_DNA"/>
</dbReference>
<evidence type="ECO:0000313" key="1">
    <source>
        <dbReference type="EMBL" id="CAG8684197.1"/>
    </source>
</evidence>
<protein>
    <submittedName>
        <fullName evidence="1">670_t:CDS:1</fullName>
    </submittedName>
</protein>
<feature type="non-terminal residue" evidence="1">
    <location>
        <position position="122"/>
    </location>
</feature>
<name>A0ACA9NZI6_9GLOM</name>
<organism evidence="1 2">
    <name type="scientific">Acaulospora colombiana</name>
    <dbReference type="NCBI Taxonomy" id="27376"/>
    <lineage>
        <taxon>Eukaryota</taxon>
        <taxon>Fungi</taxon>
        <taxon>Fungi incertae sedis</taxon>
        <taxon>Mucoromycota</taxon>
        <taxon>Glomeromycotina</taxon>
        <taxon>Glomeromycetes</taxon>
        <taxon>Diversisporales</taxon>
        <taxon>Acaulosporaceae</taxon>
        <taxon>Acaulospora</taxon>
    </lineage>
</organism>
<keyword evidence="2" id="KW-1185">Reference proteome</keyword>
<accession>A0ACA9NZI6</accession>
<dbReference type="Proteomes" id="UP000789525">
    <property type="component" value="Unassembled WGS sequence"/>
</dbReference>
<gene>
    <name evidence="1" type="ORF">ACOLOM_LOCUS9477</name>
</gene>
<proteinExistence type="predicted"/>
<sequence length="122" mass="13666">MGKRSSKRVTRPSSSNHSREKCLMGWSQMSYELIPSSKTRLPSSIFDKLPDKQPVKHRDSKQPPVVATRDPRFGPITIDWVDMESNEKGKDKEKGSTGHGKAINESSGNTTLAEGIIHLYRT</sequence>
<comment type="caution">
    <text evidence="1">The sequence shown here is derived from an EMBL/GenBank/DDBJ whole genome shotgun (WGS) entry which is preliminary data.</text>
</comment>
<reference evidence="1" key="1">
    <citation type="submission" date="2021-06" db="EMBL/GenBank/DDBJ databases">
        <authorList>
            <person name="Kallberg Y."/>
            <person name="Tangrot J."/>
            <person name="Rosling A."/>
        </authorList>
    </citation>
    <scope>NUCLEOTIDE SEQUENCE</scope>
    <source>
        <strain evidence="1">CL356</strain>
    </source>
</reference>
<evidence type="ECO:0000313" key="2">
    <source>
        <dbReference type="Proteomes" id="UP000789525"/>
    </source>
</evidence>